<gene>
    <name evidence="2" type="ORF">Trco_001409</name>
</gene>
<evidence type="ECO:0000313" key="3">
    <source>
        <dbReference type="Proteomes" id="UP000827724"/>
    </source>
</evidence>
<dbReference type="AlphaFoldDB" id="A0A9P8TZX2"/>
<reference evidence="2" key="1">
    <citation type="submission" date="2021-08" db="EMBL/GenBank/DDBJ databases">
        <title>Chromosome-Level Trichoderma cornu-damae using Hi-C Data.</title>
        <authorList>
            <person name="Kim C.S."/>
        </authorList>
    </citation>
    <scope>NUCLEOTIDE SEQUENCE</scope>
    <source>
        <strain evidence="2">KA19-0412C</strain>
    </source>
</reference>
<dbReference type="Proteomes" id="UP000827724">
    <property type="component" value="Unassembled WGS sequence"/>
</dbReference>
<sequence>MAAVDLPDEPVRWLRGVLVGDLLTAHDRDIIAEDRELLSESLMSVERRIPLRSESVAEGLMRAGGGTGIIIPPIGAIPIGKSSRRNGAEFDMEASLARTFPSSGTVPTLGNVGAGPNQLSLPDHDSLSFLLFLAIFGPCKSSSSTQLLDLFLPLETVLLLSGSWRLSCVGSGGCAGAPERENRLESRLDSLLIDSYPRNRRFTSLEDGGGMKEPCVGAYPYTVRGPGWRLFRTHHTSSKPTVVNSRMPPQSAMASSQPSPIG</sequence>
<comment type="caution">
    <text evidence="2">The sequence shown here is derived from an EMBL/GenBank/DDBJ whole genome shotgun (WGS) entry which is preliminary data.</text>
</comment>
<name>A0A9P8TZX2_9HYPO</name>
<dbReference type="EMBL" id="JAIWOZ010000001">
    <property type="protein sequence ID" value="KAH6611389.1"/>
    <property type="molecule type" value="Genomic_DNA"/>
</dbReference>
<organism evidence="2 3">
    <name type="scientific">Trichoderma cornu-damae</name>
    <dbReference type="NCBI Taxonomy" id="654480"/>
    <lineage>
        <taxon>Eukaryota</taxon>
        <taxon>Fungi</taxon>
        <taxon>Dikarya</taxon>
        <taxon>Ascomycota</taxon>
        <taxon>Pezizomycotina</taxon>
        <taxon>Sordariomycetes</taxon>
        <taxon>Hypocreomycetidae</taxon>
        <taxon>Hypocreales</taxon>
        <taxon>Hypocreaceae</taxon>
        <taxon>Trichoderma</taxon>
    </lineage>
</organism>
<evidence type="ECO:0000313" key="2">
    <source>
        <dbReference type="EMBL" id="KAH6611389.1"/>
    </source>
</evidence>
<accession>A0A9P8TZX2</accession>
<keyword evidence="3" id="KW-1185">Reference proteome</keyword>
<proteinExistence type="predicted"/>
<feature type="region of interest" description="Disordered" evidence="1">
    <location>
        <begin position="237"/>
        <end position="262"/>
    </location>
</feature>
<evidence type="ECO:0000256" key="1">
    <source>
        <dbReference type="SAM" id="MobiDB-lite"/>
    </source>
</evidence>
<feature type="compositionally biased region" description="Low complexity" evidence="1">
    <location>
        <begin position="247"/>
        <end position="262"/>
    </location>
</feature>
<protein>
    <submittedName>
        <fullName evidence="2">Uncharacterized protein</fullName>
    </submittedName>
</protein>